<evidence type="ECO:0000313" key="1">
    <source>
        <dbReference type="EMBL" id="KIQ05503.1"/>
    </source>
</evidence>
<organism evidence="1 2">
    <name type="scientific">Agrobacterium tumefaciens</name>
    <dbReference type="NCBI Taxonomy" id="358"/>
    <lineage>
        <taxon>Bacteria</taxon>
        <taxon>Pseudomonadati</taxon>
        <taxon>Pseudomonadota</taxon>
        <taxon>Alphaproteobacteria</taxon>
        <taxon>Hyphomicrobiales</taxon>
        <taxon>Rhizobiaceae</taxon>
        <taxon>Rhizobium/Agrobacterium group</taxon>
        <taxon>Agrobacterium</taxon>
        <taxon>Agrobacterium tumefaciens complex</taxon>
    </lineage>
</organism>
<dbReference type="Proteomes" id="UP000035017">
    <property type="component" value="Unassembled WGS sequence"/>
</dbReference>
<reference evidence="1 2" key="1">
    <citation type="submission" date="2014-12" db="EMBL/GenBank/DDBJ databases">
        <title>16Stimator: statistical estimation of ribosomal gene copy numbers from draft genome assemblies.</title>
        <authorList>
            <person name="Perisin M.A."/>
            <person name="Vetter M."/>
            <person name="Gilbert J.A."/>
            <person name="Bergelson J."/>
        </authorList>
    </citation>
    <scope>NUCLEOTIDE SEQUENCE [LARGE SCALE GENOMIC DNA]</scope>
    <source>
        <strain evidence="1 2">MEJ076</strain>
    </source>
</reference>
<proteinExistence type="predicted"/>
<protein>
    <submittedName>
        <fullName evidence="1">Uncharacterized protein</fullName>
    </submittedName>
</protein>
<name>A0A0D0K9Q7_AGRTU</name>
<dbReference type="EMBL" id="JXQV01000002">
    <property type="protein sequence ID" value="KIQ05503.1"/>
    <property type="molecule type" value="Genomic_DNA"/>
</dbReference>
<accession>A0A0D0K9Q7</accession>
<gene>
    <name evidence="1" type="ORF">RU07_01245</name>
</gene>
<dbReference type="AlphaFoldDB" id="A0A0D0K9Q7"/>
<comment type="caution">
    <text evidence="1">The sequence shown here is derived from an EMBL/GenBank/DDBJ whole genome shotgun (WGS) entry which is preliminary data.</text>
</comment>
<evidence type="ECO:0000313" key="2">
    <source>
        <dbReference type="Proteomes" id="UP000035017"/>
    </source>
</evidence>
<sequence length="105" mass="11512">MGANMPMLKFVAHHLWDPEKTGCRSRSCDASRGGWQTLKAVFLKAIGPHAPATVSRLLTDWSTLTKWRSLDGAFSSPALKSIIRHSVQAVPRTLRRKSAKAVTGT</sequence>